<sequence length="211" mass="23549">MGGCCCSSSRNASGGISVYYHYPRDLEANEPLSSTRYTSSAVPVRMVDSNVETLIRDAYQRPNAVRPLVDFTNSQTNSGSTENRASKSEHRQSTDSVPVGDAVGGNRLEVSDRCGGLIGSEPKFISDFVNNSPKIKEEFSHINSSTTFFTEDDVCPTCLEDYDAENPRIITKCKHHFHLSCILEWFERSNNCAVCNRLMEVEDIDLFDRTL</sequence>
<dbReference type="PANTHER" id="PTHR46463:SF89">
    <property type="entry name" value="E3 UBIQUITIN-PROTEIN LIGASE RHB1A-RELATED"/>
    <property type="match status" value="1"/>
</dbReference>
<feature type="region of interest" description="Disordered" evidence="9">
    <location>
        <begin position="66"/>
        <end position="107"/>
    </location>
</feature>
<keyword evidence="12" id="KW-1185">Reference proteome</keyword>
<evidence type="ECO:0000313" key="12">
    <source>
        <dbReference type="Proteomes" id="UP000775213"/>
    </source>
</evidence>
<keyword evidence="7" id="KW-0862">Zinc</keyword>
<evidence type="ECO:0000256" key="1">
    <source>
        <dbReference type="ARBA" id="ARBA00000900"/>
    </source>
</evidence>
<accession>A0AAV7GJ80</accession>
<feature type="compositionally biased region" description="Polar residues" evidence="9">
    <location>
        <begin position="71"/>
        <end position="83"/>
    </location>
</feature>
<evidence type="ECO:0000256" key="3">
    <source>
        <dbReference type="ARBA" id="ARBA00022679"/>
    </source>
</evidence>
<dbReference type="EC" id="2.3.2.27" evidence="2"/>
<reference evidence="11 12" key="1">
    <citation type="journal article" date="2021" name="Hortic Res">
        <title>Chromosome-scale assembly of the Dendrobium chrysotoxum genome enhances the understanding of orchid evolution.</title>
        <authorList>
            <person name="Zhang Y."/>
            <person name="Zhang G.Q."/>
            <person name="Zhang D."/>
            <person name="Liu X.D."/>
            <person name="Xu X.Y."/>
            <person name="Sun W.H."/>
            <person name="Yu X."/>
            <person name="Zhu X."/>
            <person name="Wang Z.W."/>
            <person name="Zhao X."/>
            <person name="Zhong W.Y."/>
            <person name="Chen H."/>
            <person name="Yin W.L."/>
            <person name="Huang T."/>
            <person name="Niu S.C."/>
            <person name="Liu Z.J."/>
        </authorList>
    </citation>
    <scope>NUCLEOTIDE SEQUENCE [LARGE SCALE GENOMIC DNA]</scope>
    <source>
        <strain evidence="11">Lindl</strain>
    </source>
</reference>
<keyword evidence="6" id="KW-0833">Ubl conjugation pathway</keyword>
<dbReference type="Gene3D" id="3.30.40.10">
    <property type="entry name" value="Zinc/RING finger domain, C3HC4 (zinc finger)"/>
    <property type="match status" value="1"/>
</dbReference>
<evidence type="ECO:0000256" key="2">
    <source>
        <dbReference type="ARBA" id="ARBA00012483"/>
    </source>
</evidence>
<dbReference type="GO" id="GO:0008270">
    <property type="term" value="F:zinc ion binding"/>
    <property type="evidence" value="ECO:0007669"/>
    <property type="project" value="UniProtKB-KW"/>
</dbReference>
<proteinExistence type="predicted"/>
<evidence type="ECO:0000256" key="8">
    <source>
        <dbReference type="PROSITE-ProRule" id="PRU00175"/>
    </source>
</evidence>
<dbReference type="EMBL" id="JAGFBR010000013">
    <property type="protein sequence ID" value="KAH0455992.1"/>
    <property type="molecule type" value="Genomic_DNA"/>
</dbReference>
<dbReference type="InterPro" id="IPR013083">
    <property type="entry name" value="Znf_RING/FYVE/PHD"/>
</dbReference>
<dbReference type="Proteomes" id="UP000775213">
    <property type="component" value="Unassembled WGS sequence"/>
</dbReference>
<evidence type="ECO:0000256" key="5">
    <source>
        <dbReference type="ARBA" id="ARBA00022771"/>
    </source>
</evidence>
<comment type="catalytic activity">
    <reaction evidence="1">
        <text>S-ubiquitinyl-[E2 ubiquitin-conjugating enzyme]-L-cysteine + [acceptor protein]-L-lysine = [E2 ubiquitin-conjugating enzyme]-L-cysteine + N(6)-ubiquitinyl-[acceptor protein]-L-lysine.</text>
        <dbReference type="EC" id="2.3.2.27"/>
    </reaction>
</comment>
<evidence type="ECO:0000256" key="6">
    <source>
        <dbReference type="ARBA" id="ARBA00022786"/>
    </source>
</evidence>
<dbReference type="PANTHER" id="PTHR46463">
    <property type="entry name" value="ZINC FINGER, RING/FYVE/PHD-TYPE"/>
    <property type="match status" value="1"/>
</dbReference>
<organism evidence="11 12">
    <name type="scientific">Dendrobium chrysotoxum</name>
    <name type="common">Orchid</name>
    <dbReference type="NCBI Taxonomy" id="161865"/>
    <lineage>
        <taxon>Eukaryota</taxon>
        <taxon>Viridiplantae</taxon>
        <taxon>Streptophyta</taxon>
        <taxon>Embryophyta</taxon>
        <taxon>Tracheophyta</taxon>
        <taxon>Spermatophyta</taxon>
        <taxon>Magnoliopsida</taxon>
        <taxon>Liliopsida</taxon>
        <taxon>Asparagales</taxon>
        <taxon>Orchidaceae</taxon>
        <taxon>Epidendroideae</taxon>
        <taxon>Malaxideae</taxon>
        <taxon>Dendrobiinae</taxon>
        <taxon>Dendrobium</taxon>
    </lineage>
</organism>
<dbReference type="Pfam" id="PF13639">
    <property type="entry name" value="zf-RING_2"/>
    <property type="match status" value="1"/>
</dbReference>
<dbReference type="SUPFAM" id="SSF57850">
    <property type="entry name" value="RING/U-box"/>
    <property type="match status" value="1"/>
</dbReference>
<evidence type="ECO:0000256" key="4">
    <source>
        <dbReference type="ARBA" id="ARBA00022723"/>
    </source>
</evidence>
<evidence type="ECO:0000256" key="7">
    <source>
        <dbReference type="ARBA" id="ARBA00022833"/>
    </source>
</evidence>
<dbReference type="PROSITE" id="PS50089">
    <property type="entry name" value="ZF_RING_2"/>
    <property type="match status" value="1"/>
</dbReference>
<feature type="compositionally biased region" description="Basic and acidic residues" evidence="9">
    <location>
        <begin position="84"/>
        <end position="93"/>
    </location>
</feature>
<dbReference type="SMART" id="SM00184">
    <property type="entry name" value="RING"/>
    <property type="match status" value="1"/>
</dbReference>
<keyword evidence="3" id="KW-0808">Transferase</keyword>
<evidence type="ECO:0000259" key="10">
    <source>
        <dbReference type="PROSITE" id="PS50089"/>
    </source>
</evidence>
<feature type="domain" description="RING-type" evidence="10">
    <location>
        <begin position="155"/>
        <end position="196"/>
    </location>
</feature>
<gene>
    <name evidence="11" type="ORF">IEQ34_013899</name>
</gene>
<comment type="caution">
    <text evidence="11">The sequence shown here is derived from an EMBL/GenBank/DDBJ whole genome shotgun (WGS) entry which is preliminary data.</text>
</comment>
<evidence type="ECO:0000313" key="11">
    <source>
        <dbReference type="EMBL" id="KAH0455992.1"/>
    </source>
</evidence>
<dbReference type="AlphaFoldDB" id="A0AAV7GJ80"/>
<name>A0AAV7GJ80_DENCH</name>
<evidence type="ECO:0000256" key="9">
    <source>
        <dbReference type="SAM" id="MobiDB-lite"/>
    </source>
</evidence>
<dbReference type="CDD" id="cd23116">
    <property type="entry name" value="RING-H2_AIRP1-like"/>
    <property type="match status" value="1"/>
</dbReference>
<keyword evidence="5 8" id="KW-0863">Zinc-finger</keyword>
<keyword evidence="4" id="KW-0479">Metal-binding</keyword>
<dbReference type="GO" id="GO:0061630">
    <property type="term" value="F:ubiquitin protein ligase activity"/>
    <property type="evidence" value="ECO:0007669"/>
    <property type="project" value="UniProtKB-EC"/>
</dbReference>
<dbReference type="InterPro" id="IPR001841">
    <property type="entry name" value="Znf_RING"/>
</dbReference>
<protein>
    <recommendedName>
        <fullName evidence="2">RING-type E3 ubiquitin transferase</fullName>
        <ecNumber evidence="2">2.3.2.27</ecNumber>
    </recommendedName>
</protein>